<protein>
    <submittedName>
        <fullName evidence="1">DUF1292 domain-containing protein</fullName>
    </submittedName>
</protein>
<dbReference type="Proteomes" id="UP000677305">
    <property type="component" value="Chromosome"/>
</dbReference>
<dbReference type="RefSeq" id="WP_113674958.1">
    <property type="nucleotide sequence ID" value="NZ_CP058561.1"/>
</dbReference>
<organism evidence="1 2">
    <name type="scientific">Vallitalea guaymasensis</name>
    <dbReference type="NCBI Taxonomy" id="1185412"/>
    <lineage>
        <taxon>Bacteria</taxon>
        <taxon>Bacillati</taxon>
        <taxon>Bacillota</taxon>
        <taxon>Clostridia</taxon>
        <taxon>Lachnospirales</taxon>
        <taxon>Vallitaleaceae</taxon>
        <taxon>Vallitalea</taxon>
    </lineage>
</organism>
<dbReference type="InterPro" id="IPR009711">
    <property type="entry name" value="UPF0473"/>
</dbReference>
<keyword evidence="2" id="KW-1185">Reference proteome</keyword>
<accession>A0A8J8SEM3</accession>
<evidence type="ECO:0000313" key="2">
    <source>
        <dbReference type="Proteomes" id="UP000677305"/>
    </source>
</evidence>
<dbReference type="OrthoDB" id="9796509at2"/>
<proteinExistence type="predicted"/>
<dbReference type="KEGG" id="vgu:HYG85_23355"/>
<dbReference type="AlphaFoldDB" id="A0A8J8SEM3"/>
<reference evidence="1 2" key="1">
    <citation type="submission" date="2020-07" db="EMBL/GenBank/DDBJ databases">
        <title>Vallitalea guaymasensis genome.</title>
        <authorList>
            <person name="Postec A."/>
        </authorList>
    </citation>
    <scope>NUCLEOTIDE SEQUENCE [LARGE SCALE GENOMIC DNA]</scope>
    <source>
        <strain evidence="1 2">Ra1766G1</strain>
    </source>
</reference>
<dbReference type="Pfam" id="PF06949">
    <property type="entry name" value="DUF1292"/>
    <property type="match status" value="1"/>
</dbReference>
<dbReference type="EMBL" id="CP058561">
    <property type="protein sequence ID" value="QUH31705.1"/>
    <property type="molecule type" value="Genomic_DNA"/>
</dbReference>
<name>A0A8J8SEM3_9FIRM</name>
<gene>
    <name evidence="1" type="ORF">HYG85_23355</name>
</gene>
<evidence type="ECO:0000313" key="1">
    <source>
        <dbReference type="EMBL" id="QUH31705.1"/>
    </source>
</evidence>
<sequence>MNKENNHDCNCNHDNTSKHEDCHCHDHEDDCCNHEHEHHHETITLTLDNDENIECLVLGVFEANEKEYIALLPEDEDDVLLYRYSSSNDEDVELANIEDDDEFDIVSKTFMHLIEEEDSNEDDE</sequence>